<keyword evidence="2" id="KW-1185">Reference proteome</keyword>
<organism evidence="1 2">
    <name type="scientific">Kingdonia uniflora</name>
    <dbReference type="NCBI Taxonomy" id="39325"/>
    <lineage>
        <taxon>Eukaryota</taxon>
        <taxon>Viridiplantae</taxon>
        <taxon>Streptophyta</taxon>
        <taxon>Embryophyta</taxon>
        <taxon>Tracheophyta</taxon>
        <taxon>Spermatophyta</taxon>
        <taxon>Magnoliopsida</taxon>
        <taxon>Ranunculales</taxon>
        <taxon>Circaeasteraceae</taxon>
        <taxon>Kingdonia</taxon>
    </lineage>
</organism>
<dbReference type="EMBL" id="JACGCM010000004">
    <property type="protein sequence ID" value="KAF6177073.1"/>
    <property type="molecule type" value="Genomic_DNA"/>
</dbReference>
<name>A0A7J7PCK2_9MAGN</name>
<reference evidence="1 2" key="1">
    <citation type="journal article" date="2020" name="IScience">
        <title>Genome Sequencing of the Endangered Kingdonia uniflora (Circaeasteraceae, Ranunculales) Reveals Potential Mechanisms of Evolutionary Specialization.</title>
        <authorList>
            <person name="Sun Y."/>
            <person name="Deng T."/>
            <person name="Zhang A."/>
            <person name="Moore M.J."/>
            <person name="Landis J.B."/>
            <person name="Lin N."/>
            <person name="Zhang H."/>
            <person name="Zhang X."/>
            <person name="Huang J."/>
            <person name="Zhang X."/>
            <person name="Sun H."/>
            <person name="Wang H."/>
        </authorList>
    </citation>
    <scope>NUCLEOTIDE SEQUENCE [LARGE SCALE GENOMIC DNA]</scope>
    <source>
        <strain evidence="1">TB1705</strain>
        <tissue evidence="1">Leaf</tissue>
    </source>
</reference>
<accession>A0A7J7PCK2</accession>
<dbReference type="AlphaFoldDB" id="A0A7J7PCK2"/>
<evidence type="ECO:0000313" key="1">
    <source>
        <dbReference type="EMBL" id="KAF6177073.1"/>
    </source>
</evidence>
<gene>
    <name evidence="1" type="ORF">GIB67_015948</name>
</gene>
<protein>
    <submittedName>
        <fullName evidence="1">Uncharacterized protein</fullName>
    </submittedName>
</protein>
<sequence>MTAELSKKDQINVLEFFKAIALRDGHNAADYKDEGSTFRNAREILYQRGFKTLIVIAIIELEGACIGGGGLFQPARVEKMNEDTQGMVIGSRSFGPKLSHKVTKSIMFDRQTVSVRNESIPNLRMERLFQVDARSSARCGGDIRATWVEVMSVAIFNPIETKDN</sequence>
<evidence type="ECO:0000313" key="2">
    <source>
        <dbReference type="Proteomes" id="UP000541444"/>
    </source>
</evidence>
<proteinExistence type="predicted"/>
<comment type="caution">
    <text evidence="1">The sequence shown here is derived from an EMBL/GenBank/DDBJ whole genome shotgun (WGS) entry which is preliminary data.</text>
</comment>
<dbReference type="Proteomes" id="UP000541444">
    <property type="component" value="Unassembled WGS sequence"/>
</dbReference>